<keyword evidence="2" id="KW-1185">Reference proteome</keyword>
<dbReference type="AlphaFoldDB" id="A0AA88UNI2"/>
<evidence type="ECO:0008006" key="3">
    <source>
        <dbReference type="Google" id="ProtNLM"/>
    </source>
</evidence>
<evidence type="ECO:0000313" key="1">
    <source>
        <dbReference type="EMBL" id="KAK2987673.1"/>
    </source>
</evidence>
<gene>
    <name evidence="1" type="ORF">RJ640_018149</name>
</gene>
<sequence length="274" mass="30760">MADREAGSSGKDADNALKDMYVILGRMVPCMENQQNNNLNHRGFNHDLEGQGKSEMLKNFMNMHPPDFVGEGDPDKAENLIMNMERTFKTMGRNDEMKLLLATLRLENDAARRWKMIDSKWIAAQTLEVRGRRFVYWVFIAGCLLRPDLAVSSPAVGYGLFGVPLPAGDGVEAVLNLWTVVPPLFSVPVFRSVVDRSSLSVFLLPVGGMLQRIVVGSQFRYHWRCQKDGIFQLAFADDLMLFCRGDLPSVQVLKHGLSVFQQFSGLVPNPNKSH</sequence>
<feature type="non-terminal residue" evidence="1">
    <location>
        <position position="274"/>
    </location>
</feature>
<name>A0AA88UNI2_9ASTE</name>
<accession>A0AA88UNI2</accession>
<comment type="caution">
    <text evidence="1">The sequence shown here is derived from an EMBL/GenBank/DDBJ whole genome shotgun (WGS) entry which is preliminary data.</text>
</comment>
<dbReference type="EMBL" id="JAVXUO010000956">
    <property type="protein sequence ID" value="KAK2987673.1"/>
    <property type="molecule type" value="Genomic_DNA"/>
</dbReference>
<reference evidence="1" key="1">
    <citation type="submission" date="2022-12" db="EMBL/GenBank/DDBJ databases">
        <title>Draft genome assemblies for two species of Escallonia (Escalloniales).</title>
        <authorList>
            <person name="Chanderbali A."/>
            <person name="Dervinis C."/>
            <person name="Anghel I."/>
            <person name="Soltis D."/>
            <person name="Soltis P."/>
            <person name="Zapata F."/>
        </authorList>
    </citation>
    <scope>NUCLEOTIDE SEQUENCE</scope>
    <source>
        <strain evidence="1">UCBG92.1500</strain>
        <tissue evidence="1">Leaf</tissue>
    </source>
</reference>
<protein>
    <recommendedName>
        <fullName evidence="3">Reverse transcriptase domain-containing protein</fullName>
    </recommendedName>
</protein>
<organism evidence="1 2">
    <name type="scientific">Escallonia rubra</name>
    <dbReference type="NCBI Taxonomy" id="112253"/>
    <lineage>
        <taxon>Eukaryota</taxon>
        <taxon>Viridiplantae</taxon>
        <taxon>Streptophyta</taxon>
        <taxon>Embryophyta</taxon>
        <taxon>Tracheophyta</taxon>
        <taxon>Spermatophyta</taxon>
        <taxon>Magnoliopsida</taxon>
        <taxon>eudicotyledons</taxon>
        <taxon>Gunneridae</taxon>
        <taxon>Pentapetalae</taxon>
        <taxon>asterids</taxon>
        <taxon>campanulids</taxon>
        <taxon>Escalloniales</taxon>
        <taxon>Escalloniaceae</taxon>
        <taxon>Escallonia</taxon>
    </lineage>
</organism>
<dbReference type="Proteomes" id="UP001187471">
    <property type="component" value="Unassembled WGS sequence"/>
</dbReference>
<evidence type="ECO:0000313" key="2">
    <source>
        <dbReference type="Proteomes" id="UP001187471"/>
    </source>
</evidence>
<proteinExistence type="predicted"/>